<keyword evidence="3" id="KW-0804">Transcription</keyword>
<keyword evidence="6" id="KW-1185">Reference proteome</keyword>
<dbReference type="PANTHER" id="PTHR46796:SF6">
    <property type="entry name" value="ARAC SUBFAMILY"/>
    <property type="match status" value="1"/>
</dbReference>
<name>A0A330HIJ7_9HYPH</name>
<evidence type="ECO:0000256" key="3">
    <source>
        <dbReference type="ARBA" id="ARBA00023163"/>
    </source>
</evidence>
<evidence type="ECO:0000259" key="4">
    <source>
        <dbReference type="PROSITE" id="PS01124"/>
    </source>
</evidence>
<dbReference type="GO" id="GO:0003700">
    <property type="term" value="F:DNA-binding transcription factor activity"/>
    <property type="evidence" value="ECO:0007669"/>
    <property type="project" value="InterPro"/>
</dbReference>
<dbReference type="PANTHER" id="PTHR46796">
    <property type="entry name" value="HTH-TYPE TRANSCRIPTIONAL ACTIVATOR RHAS-RELATED"/>
    <property type="match status" value="1"/>
</dbReference>
<organism evidence="5 6">
    <name type="scientific">Mesorhizobium hawassense</name>
    <dbReference type="NCBI Taxonomy" id="1209954"/>
    <lineage>
        <taxon>Bacteria</taxon>
        <taxon>Pseudomonadati</taxon>
        <taxon>Pseudomonadota</taxon>
        <taxon>Alphaproteobacteria</taxon>
        <taxon>Hyphomicrobiales</taxon>
        <taxon>Phyllobacteriaceae</taxon>
        <taxon>Mesorhizobium</taxon>
    </lineage>
</organism>
<dbReference type="InterPro" id="IPR009057">
    <property type="entry name" value="Homeodomain-like_sf"/>
</dbReference>
<dbReference type="InterPro" id="IPR020449">
    <property type="entry name" value="Tscrpt_reg_AraC-type_HTH"/>
</dbReference>
<reference evidence="5 6" key="2">
    <citation type="submission" date="2018-07" db="EMBL/GenBank/DDBJ databases">
        <title>Diversity of Mesorhizobium strains in Brazil.</title>
        <authorList>
            <person name="Helene L.C.F."/>
            <person name="Dall'Agnol R."/>
            <person name="Delamuta J.R.M."/>
            <person name="Hungria M."/>
        </authorList>
    </citation>
    <scope>NUCLEOTIDE SEQUENCE [LARGE SCALE GENOMIC DNA]</scope>
    <source>
        <strain evidence="5 6">AC99b</strain>
    </source>
</reference>
<keyword evidence="1" id="KW-0805">Transcription regulation</keyword>
<dbReference type="InterPro" id="IPR050204">
    <property type="entry name" value="AraC_XylS_family_regulators"/>
</dbReference>
<proteinExistence type="predicted"/>
<dbReference type="PROSITE" id="PS01124">
    <property type="entry name" value="HTH_ARAC_FAMILY_2"/>
    <property type="match status" value="1"/>
</dbReference>
<dbReference type="Pfam" id="PF12833">
    <property type="entry name" value="HTH_18"/>
    <property type="match status" value="1"/>
</dbReference>
<dbReference type="Proteomes" id="UP000251558">
    <property type="component" value="Unassembled WGS sequence"/>
</dbReference>
<evidence type="ECO:0000256" key="1">
    <source>
        <dbReference type="ARBA" id="ARBA00023015"/>
    </source>
</evidence>
<dbReference type="EMBL" id="QMBP01000012">
    <property type="protein sequence ID" value="RAZ88531.1"/>
    <property type="molecule type" value="Genomic_DNA"/>
</dbReference>
<dbReference type="SUPFAM" id="SSF46689">
    <property type="entry name" value="Homeodomain-like"/>
    <property type="match status" value="2"/>
</dbReference>
<feature type="domain" description="HTH araC/xylS-type" evidence="4">
    <location>
        <begin position="232"/>
        <end position="331"/>
    </location>
</feature>
<gene>
    <name evidence="5" type="ORF">DPM33_23710</name>
</gene>
<keyword evidence="2" id="KW-0238">DNA-binding</keyword>
<dbReference type="GO" id="GO:0043565">
    <property type="term" value="F:sequence-specific DNA binding"/>
    <property type="evidence" value="ECO:0007669"/>
    <property type="project" value="InterPro"/>
</dbReference>
<dbReference type="AlphaFoldDB" id="A0A330HIJ7"/>
<dbReference type="Gene3D" id="1.10.10.60">
    <property type="entry name" value="Homeodomain-like"/>
    <property type="match status" value="1"/>
</dbReference>
<dbReference type="PRINTS" id="PR00032">
    <property type="entry name" value="HTHARAC"/>
</dbReference>
<reference evidence="6" key="1">
    <citation type="submission" date="2018-06" db="EMBL/GenBank/DDBJ databases">
        <authorList>
            <person name="Helene L.C."/>
            <person name="Dall'Agnol R."/>
            <person name="Delamuta J.R."/>
            <person name="Hungria M."/>
        </authorList>
    </citation>
    <scope>NUCLEOTIDE SEQUENCE [LARGE SCALE GENOMIC DNA]</scope>
    <source>
        <strain evidence="6">AC99b</strain>
    </source>
</reference>
<dbReference type="InterPro" id="IPR018060">
    <property type="entry name" value="HTH_AraC"/>
</dbReference>
<protein>
    <recommendedName>
        <fullName evidence="4">HTH araC/xylS-type domain-containing protein</fullName>
    </recommendedName>
</protein>
<dbReference type="InterPro" id="IPR018062">
    <property type="entry name" value="HTH_AraC-typ_CS"/>
</dbReference>
<comment type="caution">
    <text evidence="5">The sequence shown here is derived from an EMBL/GenBank/DDBJ whole genome shotgun (WGS) entry which is preliminary data.</text>
</comment>
<dbReference type="PROSITE" id="PS00041">
    <property type="entry name" value="HTH_ARAC_FAMILY_1"/>
    <property type="match status" value="1"/>
</dbReference>
<evidence type="ECO:0000256" key="2">
    <source>
        <dbReference type="ARBA" id="ARBA00023125"/>
    </source>
</evidence>
<accession>A0A330HIJ7</accession>
<dbReference type="SMART" id="SM00342">
    <property type="entry name" value="HTH_ARAC"/>
    <property type="match status" value="1"/>
</dbReference>
<sequence length="347" mass="38271">MLSQFCLIEYSPGGGAVKSAPTSLANLTTTSVPVADHLDFWQEQFTSCVISRPTNSTGADFCSELLRCKDSDGTSFIHIRGDPLICGFGNRESGLVLVGCVRSGMFEVSHDDECTTVLDSNSGLILLDCDRLFVTSSTRYELAQLALPRSLIMSVLGPRPALRDKAVVKLPKSGLTPILLAHLDAMSRHGTELDKADAAAAMHSMASLAIAMLSRLAQGEDRKNELDEYLFAAARRYIEAHASRHDLTAARIATAIGCSRARLYRLFADRSMFVAGLLREVRLTRARALIETYPRRPVGQIAFDCGYSDLSTFGKAFKRRYGMSPIEYRGEVIRENHPHFRETSRRS</sequence>
<evidence type="ECO:0000313" key="5">
    <source>
        <dbReference type="EMBL" id="RAZ88531.1"/>
    </source>
</evidence>
<evidence type="ECO:0000313" key="6">
    <source>
        <dbReference type="Proteomes" id="UP000251558"/>
    </source>
</evidence>